<organism evidence="2 3">
    <name type="scientific">Sphingobacterium suaedae</name>
    <dbReference type="NCBI Taxonomy" id="1686402"/>
    <lineage>
        <taxon>Bacteria</taxon>
        <taxon>Pseudomonadati</taxon>
        <taxon>Bacteroidota</taxon>
        <taxon>Sphingobacteriia</taxon>
        <taxon>Sphingobacteriales</taxon>
        <taxon>Sphingobacteriaceae</taxon>
        <taxon>Sphingobacterium</taxon>
    </lineage>
</organism>
<feature type="signal peptide" evidence="1">
    <location>
        <begin position="1"/>
        <end position="19"/>
    </location>
</feature>
<dbReference type="InterPro" id="IPR019619">
    <property type="entry name" value="DUF2490"/>
</dbReference>
<comment type="caution">
    <text evidence="2">The sequence shown here is derived from an EMBL/GenBank/DDBJ whole genome shotgun (WGS) entry which is preliminary data.</text>
</comment>
<feature type="chain" id="PRO_5047266593" evidence="1">
    <location>
        <begin position="20"/>
        <end position="225"/>
    </location>
</feature>
<accession>A0ABW5KIC3</accession>
<gene>
    <name evidence="2" type="ORF">ACFSR5_06345</name>
</gene>
<dbReference type="RefSeq" id="WP_380901852.1">
    <property type="nucleotide sequence ID" value="NZ_JBHUEG010000007.1"/>
</dbReference>
<dbReference type="Pfam" id="PF10677">
    <property type="entry name" value="DUF2490"/>
    <property type="match status" value="1"/>
</dbReference>
<dbReference type="Proteomes" id="UP001597545">
    <property type="component" value="Unassembled WGS sequence"/>
</dbReference>
<evidence type="ECO:0000313" key="2">
    <source>
        <dbReference type="EMBL" id="MFD2547266.1"/>
    </source>
</evidence>
<proteinExistence type="predicted"/>
<name>A0ABW5KIC3_9SPHI</name>
<evidence type="ECO:0000313" key="3">
    <source>
        <dbReference type="Proteomes" id="UP001597545"/>
    </source>
</evidence>
<protein>
    <submittedName>
        <fullName evidence="2">DUF2490 domain-containing protein</fullName>
    </submittedName>
</protein>
<sequence>MRYLLFFVVFLLVAPRAEAQNRFGLMPQFNGSFTIGNFLKVNSKLENRFIFYQNPANSLGGRTEYERTDIELVATAARGSLKNFGVGYLVRRSDIGGTFLHRSIQQYSVGQTIGGLQFAHRFRTDQTFEQDEDVQYRLRYRISFEKPLSGLQVDPREYYVKFNNEYLGVRQGGETNLEIRLLAALGYNHSEDDQIELGLDYRAESIIGDSTENLLWLTVGWYHSF</sequence>
<keyword evidence="1" id="KW-0732">Signal</keyword>
<dbReference type="EMBL" id="JBHULR010000003">
    <property type="protein sequence ID" value="MFD2547266.1"/>
    <property type="molecule type" value="Genomic_DNA"/>
</dbReference>
<keyword evidence="3" id="KW-1185">Reference proteome</keyword>
<evidence type="ECO:0000256" key="1">
    <source>
        <dbReference type="SAM" id="SignalP"/>
    </source>
</evidence>
<reference evidence="3" key="1">
    <citation type="journal article" date="2019" name="Int. J. Syst. Evol. Microbiol.">
        <title>The Global Catalogue of Microorganisms (GCM) 10K type strain sequencing project: providing services to taxonomists for standard genome sequencing and annotation.</title>
        <authorList>
            <consortium name="The Broad Institute Genomics Platform"/>
            <consortium name="The Broad Institute Genome Sequencing Center for Infectious Disease"/>
            <person name="Wu L."/>
            <person name="Ma J."/>
        </authorList>
    </citation>
    <scope>NUCLEOTIDE SEQUENCE [LARGE SCALE GENOMIC DNA]</scope>
    <source>
        <strain evidence="3">KCTC 42662</strain>
    </source>
</reference>